<evidence type="ECO:0000313" key="2">
    <source>
        <dbReference type="Proteomes" id="UP000222527"/>
    </source>
</evidence>
<accession>A0A0U3TIF7</accession>
<dbReference type="Proteomes" id="UP000222527">
    <property type="component" value="Segment"/>
</dbReference>
<dbReference type="KEGG" id="vg:40078984"/>
<dbReference type="RefSeq" id="YP_009603117.1">
    <property type="nucleotide sequence ID" value="NC_041948.1"/>
</dbReference>
<dbReference type="OrthoDB" id="33139at10239"/>
<organism evidence="1 2">
    <name type="scientific">Arthrobacter phage Circum</name>
    <dbReference type="NCBI Taxonomy" id="1772295"/>
    <lineage>
        <taxon>Viruses</taxon>
        <taxon>Duplodnaviria</taxon>
        <taxon>Heunggongvirae</taxon>
        <taxon>Uroviricota</taxon>
        <taxon>Caudoviricetes</taxon>
        <taxon>Mudcatvirus</taxon>
        <taxon>Mudcatvirus circum</taxon>
    </lineage>
</organism>
<dbReference type="EMBL" id="KU160642">
    <property type="protein sequence ID" value="ALY08713.1"/>
    <property type="molecule type" value="Genomic_DNA"/>
</dbReference>
<gene>
    <name evidence="1" type="primary">28</name>
    <name evidence="1" type="ORF">CIRCUM_28</name>
</gene>
<protein>
    <submittedName>
        <fullName evidence="1">Uncharacterized protein</fullName>
    </submittedName>
</protein>
<dbReference type="GeneID" id="40078984"/>
<evidence type="ECO:0000313" key="1">
    <source>
        <dbReference type="EMBL" id="ALY08713.1"/>
    </source>
</evidence>
<sequence length="101" mass="10919">MKGEPMSNNQTQEQNATIDDVIAKLLNTLLEHDPTSKEYSDAADQLEKLSKFKATTGSTKLDKNNILSVAGNLAGIVLILGHEYVGPVTSKALSFVMKTKV</sequence>
<reference evidence="1 2" key="1">
    <citation type="submission" date="2015-11" db="EMBL/GenBank/DDBJ databases">
        <authorList>
            <person name="Aziz R.M."/>
            <person name="Carl E.L."/>
            <person name="Farooq M.A."/>
            <person name="Gal B."/>
            <person name="Garcia Martinez K."/>
            <person name="Mathew K.J."/>
            <person name="Obando D.J."/>
            <person name="Robinson K.M."/>
            <person name="Robinson M.D."/>
            <person name="Sanders L.M."/>
            <person name="Silva M.P."/>
            <person name="Tasnim L."/>
            <person name="Vo M."/>
            <person name="Vo Q.D."/>
            <person name="Simon S.E."/>
            <person name="Hughes L.E."/>
            <person name="Benjamin R.C."/>
            <person name="Bradley K.W."/>
            <person name="Asai D.J."/>
            <person name="Bowman C.A."/>
            <person name="Russell D.A."/>
            <person name="Pope W.H."/>
            <person name="Jacobs-Sera D."/>
            <person name="Hendrix R.W."/>
            <person name="Hatfull G.F."/>
        </authorList>
    </citation>
    <scope>NUCLEOTIDE SEQUENCE [LARGE SCALE GENOMIC DNA]</scope>
</reference>
<proteinExistence type="predicted"/>
<name>A0A0U3TIF7_9CAUD</name>
<keyword evidence="2" id="KW-1185">Reference proteome</keyword>